<comment type="similarity">
    <text evidence="1">Belongs to the sulfur carrier protein TusA family.</text>
</comment>
<dbReference type="PANTHER" id="PTHR33279">
    <property type="entry name" value="SULFUR CARRIER PROTEIN YEDF-RELATED"/>
    <property type="match status" value="1"/>
</dbReference>
<gene>
    <name evidence="3" type="ORF">D9Q81_04410</name>
</gene>
<protein>
    <submittedName>
        <fullName evidence="3">Sulfurtransferase TusA family protein</fullName>
    </submittedName>
</protein>
<feature type="domain" description="UPF0033" evidence="2">
    <location>
        <begin position="4"/>
        <end position="71"/>
    </location>
</feature>
<accession>A0A3R9PA64</accession>
<proteinExistence type="inferred from homology"/>
<dbReference type="SUPFAM" id="SSF64307">
    <property type="entry name" value="SirA-like"/>
    <property type="match status" value="1"/>
</dbReference>
<dbReference type="GO" id="GO:0016740">
    <property type="term" value="F:transferase activity"/>
    <property type="evidence" value="ECO:0007669"/>
    <property type="project" value="UniProtKB-KW"/>
</dbReference>
<comment type="caution">
    <text evidence="3">The sequence shown here is derived from an EMBL/GenBank/DDBJ whole genome shotgun (WGS) entry which is preliminary data.</text>
</comment>
<reference evidence="3 4" key="1">
    <citation type="submission" date="2018-10" db="EMBL/GenBank/DDBJ databases">
        <title>Co-occurring genomic capacity for anaerobic methane metabolism and dissimilatory sulfite reduction discovered in the Korarchaeota.</title>
        <authorList>
            <person name="Mckay L.J."/>
            <person name="Dlakic M."/>
            <person name="Fields M.W."/>
            <person name="Delmont T.O."/>
            <person name="Eren A.M."/>
            <person name="Jay Z.J."/>
            <person name="Klingelsmith K.B."/>
            <person name="Rusch D.B."/>
            <person name="Inskeep W.P."/>
        </authorList>
    </citation>
    <scope>NUCLEOTIDE SEQUENCE [LARGE SCALE GENOMIC DNA]</scope>
    <source>
        <strain evidence="3 4">WS</strain>
    </source>
</reference>
<evidence type="ECO:0000313" key="3">
    <source>
        <dbReference type="EMBL" id="RSN69041.1"/>
    </source>
</evidence>
<dbReference type="InterPro" id="IPR001455">
    <property type="entry name" value="TusA-like"/>
</dbReference>
<evidence type="ECO:0000313" key="4">
    <source>
        <dbReference type="Proteomes" id="UP000278149"/>
    </source>
</evidence>
<name>A0A3R9PA64_9CREN</name>
<dbReference type="InterPro" id="IPR036868">
    <property type="entry name" value="TusA-like_sf"/>
</dbReference>
<dbReference type="GeneID" id="6093326"/>
<dbReference type="Pfam" id="PF01206">
    <property type="entry name" value="TusA"/>
    <property type="match status" value="1"/>
</dbReference>
<evidence type="ECO:0000259" key="2">
    <source>
        <dbReference type="Pfam" id="PF01206"/>
    </source>
</evidence>
<dbReference type="EMBL" id="RCOR01000022">
    <property type="protein sequence ID" value="RSN69041.1"/>
    <property type="molecule type" value="Genomic_DNA"/>
</dbReference>
<dbReference type="Proteomes" id="UP000278149">
    <property type="component" value="Unassembled WGS sequence"/>
</dbReference>
<dbReference type="PANTHER" id="PTHR33279:SF6">
    <property type="entry name" value="SULFUR CARRIER PROTEIN YEDF-RELATED"/>
    <property type="match status" value="1"/>
</dbReference>
<keyword evidence="3" id="KW-0808">Transferase</keyword>
<dbReference type="Gene3D" id="3.30.110.40">
    <property type="entry name" value="TusA-like domain"/>
    <property type="match status" value="1"/>
</dbReference>
<evidence type="ECO:0000256" key="1">
    <source>
        <dbReference type="ARBA" id="ARBA00008984"/>
    </source>
</evidence>
<organism evidence="3 4">
    <name type="scientific">Candidatus Korarchaeum cryptofilum</name>
    <dbReference type="NCBI Taxonomy" id="498846"/>
    <lineage>
        <taxon>Archaea</taxon>
        <taxon>Thermoproteota</taxon>
        <taxon>Candidatus Korarchaeia</taxon>
        <taxon>Candidatus Korarchaeales</taxon>
        <taxon>Candidatus Korarchaeaceae</taxon>
        <taxon>Candidatus Korarchaeum</taxon>
    </lineage>
</organism>
<sequence>MRRAVDLRGMKSPRAIVEIAKLVKKATPGETLDFLVGDKGTMDDLYEWISRTGHMLKVSERGDHWLVQITKREG</sequence>
<dbReference type="AlphaFoldDB" id="A0A3R9PA64"/>
<dbReference type="RefSeq" id="WP_012308694.1">
    <property type="nucleotide sequence ID" value="NZ_RCOR01000022.1"/>
</dbReference>
<dbReference type="CDD" id="cd00291">
    <property type="entry name" value="SirA_YedF_YeeD"/>
    <property type="match status" value="1"/>
</dbReference>